<dbReference type="OMA" id="HRNDKRH"/>
<feature type="region of interest" description="Disordered" evidence="1">
    <location>
        <begin position="136"/>
        <end position="160"/>
    </location>
</feature>
<evidence type="ECO:0000313" key="2">
    <source>
        <dbReference type="Proteomes" id="UP000025227"/>
    </source>
</evidence>
<feature type="region of interest" description="Disordered" evidence="1">
    <location>
        <begin position="1"/>
        <end position="116"/>
    </location>
</feature>
<protein>
    <submittedName>
        <fullName evidence="3">Fibrous sheath CABYR-binding protein-like</fullName>
    </submittedName>
</protein>
<sequence>MGNSQSYDVTNVHRNDKRHEQETTGTVKPLSDGMPPTLSADEREKQENTSPNESSPTDRKHTETEEQAERKSEHLEHVEQVEPVTQPVEEQPTYPEEQPPSEPTERLAAESCGHSVTDEAVKEVVQEMSEVTIETLERDIPPESMPLEAVPSQCSYNKLK</sequence>
<proteinExistence type="predicted"/>
<accession>A0A7I4Y3N2</accession>
<dbReference type="WBParaSite" id="HCON_00040190-00001">
    <property type="protein sequence ID" value="HCON_00040190-00001"/>
    <property type="gene ID" value="HCON_00040190"/>
</dbReference>
<organism evidence="2 3">
    <name type="scientific">Haemonchus contortus</name>
    <name type="common">Barber pole worm</name>
    <dbReference type="NCBI Taxonomy" id="6289"/>
    <lineage>
        <taxon>Eukaryota</taxon>
        <taxon>Metazoa</taxon>
        <taxon>Ecdysozoa</taxon>
        <taxon>Nematoda</taxon>
        <taxon>Chromadorea</taxon>
        <taxon>Rhabditida</taxon>
        <taxon>Rhabditina</taxon>
        <taxon>Rhabditomorpha</taxon>
        <taxon>Strongyloidea</taxon>
        <taxon>Trichostrongylidae</taxon>
        <taxon>Haemonchus</taxon>
    </lineage>
</organism>
<dbReference type="AlphaFoldDB" id="A0A7I4Y3N2"/>
<feature type="compositionally biased region" description="Basic and acidic residues" evidence="1">
    <location>
        <begin position="56"/>
        <end position="80"/>
    </location>
</feature>
<feature type="compositionally biased region" description="Basic and acidic residues" evidence="1">
    <location>
        <begin position="11"/>
        <end position="22"/>
    </location>
</feature>
<dbReference type="Proteomes" id="UP000025227">
    <property type="component" value="Unplaced"/>
</dbReference>
<keyword evidence="2" id="KW-1185">Reference proteome</keyword>
<reference evidence="3" key="1">
    <citation type="submission" date="2020-12" db="UniProtKB">
        <authorList>
            <consortium name="WormBaseParasite"/>
        </authorList>
    </citation>
    <scope>IDENTIFICATION</scope>
    <source>
        <strain evidence="3">MHco3</strain>
    </source>
</reference>
<evidence type="ECO:0000256" key="1">
    <source>
        <dbReference type="SAM" id="MobiDB-lite"/>
    </source>
</evidence>
<feature type="compositionally biased region" description="Low complexity" evidence="1">
    <location>
        <begin position="81"/>
        <end position="96"/>
    </location>
</feature>
<dbReference type="OrthoDB" id="5838775at2759"/>
<name>A0A7I4Y3N2_HAECO</name>
<evidence type="ECO:0000313" key="3">
    <source>
        <dbReference type="WBParaSite" id="HCON_00040190-00001"/>
    </source>
</evidence>